<keyword evidence="6" id="KW-0067">ATP-binding</keyword>
<evidence type="ECO:0000256" key="2">
    <source>
        <dbReference type="ARBA" id="ARBA00005814"/>
    </source>
</evidence>
<feature type="region of interest" description="Disordered" evidence="9">
    <location>
        <begin position="318"/>
        <end position="457"/>
    </location>
</feature>
<dbReference type="GO" id="GO:0016887">
    <property type="term" value="F:ATP hydrolysis activity"/>
    <property type="evidence" value="ECO:0007669"/>
    <property type="project" value="InterPro"/>
</dbReference>
<dbReference type="InterPro" id="IPR013525">
    <property type="entry name" value="ABC2_TM"/>
</dbReference>
<reference evidence="12" key="2">
    <citation type="submission" date="2015-06" db="UniProtKB">
        <authorList>
            <consortium name="EnsemblMetazoa"/>
        </authorList>
    </citation>
    <scope>IDENTIFICATION</scope>
</reference>
<evidence type="ECO:0000259" key="11">
    <source>
        <dbReference type="PROSITE" id="PS50893"/>
    </source>
</evidence>
<dbReference type="HOGENOM" id="CLU_000604_57_2_1"/>
<evidence type="ECO:0000256" key="7">
    <source>
        <dbReference type="ARBA" id="ARBA00022989"/>
    </source>
</evidence>
<dbReference type="SMART" id="SM00382">
    <property type="entry name" value="AAA"/>
    <property type="match status" value="1"/>
</dbReference>
<feature type="compositionally biased region" description="Basic residues" evidence="9">
    <location>
        <begin position="367"/>
        <end position="386"/>
    </location>
</feature>
<keyword evidence="13" id="KW-1185">Reference proteome</keyword>
<feature type="transmembrane region" description="Helical" evidence="10">
    <location>
        <begin position="804"/>
        <end position="826"/>
    </location>
</feature>
<evidence type="ECO:0000256" key="1">
    <source>
        <dbReference type="ARBA" id="ARBA00004141"/>
    </source>
</evidence>
<dbReference type="InterPro" id="IPR027417">
    <property type="entry name" value="P-loop_NTPase"/>
</dbReference>
<feature type="compositionally biased region" description="Basic and acidic residues" evidence="9">
    <location>
        <begin position="440"/>
        <end position="451"/>
    </location>
</feature>
<evidence type="ECO:0000313" key="12">
    <source>
        <dbReference type="EnsemblMetazoa" id="tetur17g02510.1"/>
    </source>
</evidence>
<proteinExistence type="inferred from homology"/>
<evidence type="ECO:0000256" key="3">
    <source>
        <dbReference type="ARBA" id="ARBA00022448"/>
    </source>
</evidence>
<evidence type="ECO:0000256" key="4">
    <source>
        <dbReference type="ARBA" id="ARBA00022692"/>
    </source>
</evidence>
<dbReference type="PROSITE" id="PS00211">
    <property type="entry name" value="ABC_TRANSPORTER_1"/>
    <property type="match status" value="1"/>
</dbReference>
<evidence type="ECO:0000256" key="5">
    <source>
        <dbReference type="ARBA" id="ARBA00022741"/>
    </source>
</evidence>
<feature type="transmembrane region" description="Helical" evidence="10">
    <location>
        <begin position="665"/>
        <end position="684"/>
    </location>
</feature>
<keyword evidence="3" id="KW-0813">Transport</keyword>
<dbReference type="EnsemblMetazoa" id="tetur17g02510.1">
    <property type="protein sequence ID" value="tetur17g02510.1"/>
    <property type="gene ID" value="tetur17g02510"/>
</dbReference>
<dbReference type="AlphaFoldDB" id="T1KQ16"/>
<dbReference type="InterPro" id="IPR050352">
    <property type="entry name" value="ABCG_transporters"/>
</dbReference>
<dbReference type="Pfam" id="PF01061">
    <property type="entry name" value="ABC2_membrane"/>
    <property type="match status" value="1"/>
</dbReference>
<dbReference type="InterPro" id="IPR017871">
    <property type="entry name" value="ABC_transporter-like_CS"/>
</dbReference>
<evidence type="ECO:0000256" key="9">
    <source>
        <dbReference type="SAM" id="MobiDB-lite"/>
    </source>
</evidence>
<feature type="compositionally biased region" description="Low complexity" evidence="9">
    <location>
        <begin position="327"/>
        <end position="341"/>
    </location>
</feature>
<organism evidence="12 13">
    <name type="scientific">Tetranychus urticae</name>
    <name type="common">Two-spotted spider mite</name>
    <dbReference type="NCBI Taxonomy" id="32264"/>
    <lineage>
        <taxon>Eukaryota</taxon>
        <taxon>Metazoa</taxon>
        <taxon>Ecdysozoa</taxon>
        <taxon>Arthropoda</taxon>
        <taxon>Chelicerata</taxon>
        <taxon>Arachnida</taxon>
        <taxon>Acari</taxon>
        <taxon>Acariformes</taxon>
        <taxon>Trombidiformes</taxon>
        <taxon>Prostigmata</taxon>
        <taxon>Eleutherengona</taxon>
        <taxon>Raphignathae</taxon>
        <taxon>Tetranychoidea</taxon>
        <taxon>Tetranychidae</taxon>
        <taxon>Tetranychus</taxon>
    </lineage>
</organism>
<dbReference type="InterPro" id="IPR003593">
    <property type="entry name" value="AAA+_ATPase"/>
</dbReference>
<accession>T1KQ16</accession>
<dbReference type="eggNOG" id="KOG0061">
    <property type="taxonomic scope" value="Eukaryota"/>
</dbReference>
<dbReference type="FunFam" id="3.40.50.300:FF:001276">
    <property type="entry name" value="Uncharacterized protein, isoform A"/>
    <property type="match status" value="1"/>
</dbReference>
<dbReference type="InterPro" id="IPR003439">
    <property type="entry name" value="ABC_transporter-like_ATP-bd"/>
</dbReference>
<dbReference type="PROSITE" id="PS50893">
    <property type="entry name" value="ABC_TRANSPORTER_2"/>
    <property type="match status" value="1"/>
</dbReference>
<dbReference type="SUPFAM" id="SSF52540">
    <property type="entry name" value="P-loop containing nucleoside triphosphate hydrolases"/>
    <property type="match status" value="1"/>
</dbReference>
<comment type="similarity">
    <text evidence="2">Belongs to the ABC transporter superfamily. ABCG family. Eye pigment precursor importer (TC 3.A.1.204) subfamily.</text>
</comment>
<protein>
    <recommendedName>
        <fullName evidence="11">ABC transporter domain-containing protein</fullName>
    </recommendedName>
</protein>
<dbReference type="Proteomes" id="UP000015104">
    <property type="component" value="Unassembled WGS sequence"/>
</dbReference>
<keyword evidence="4 10" id="KW-0812">Transmembrane</keyword>
<feature type="transmembrane region" description="Helical" evidence="10">
    <location>
        <begin position="637"/>
        <end position="659"/>
    </location>
</feature>
<evidence type="ECO:0000256" key="10">
    <source>
        <dbReference type="SAM" id="Phobius"/>
    </source>
</evidence>
<dbReference type="GO" id="GO:0005886">
    <property type="term" value="C:plasma membrane"/>
    <property type="evidence" value="ECO:0007669"/>
    <property type="project" value="TreeGrafter"/>
</dbReference>
<dbReference type="GO" id="GO:0005524">
    <property type="term" value="F:ATP binding"/>
    <property type="evidence" value="ECO:0007669"/>
    <property type="project" value="UniProtKB-KW"/>
</dbReference>
<dbReference type="Gene3D" id="3.40.50.300">
    <property type="entry name" value="P-loop containing nucleotide triphosphate hydrolases"/>
    <property type="match status" value="1"/>
</dbReference>
<evidence type="ECO:0000256" key="6">
    <source>
        <dbReference type="ARBA" id="ARBA00022840"/>
    </source>
</evidence>
<feature type="transmembrane region" description="Helical" evidence="10">
    <location>
        <begin position="691"/>
        <end position="712"/>
    </location>
</feature>
<dbReference type="GO" id="GO:0140359">
    <property type="term" value="F:ABC-type transporter activity"/>
    <property type="evidence" value="ECO:0007669"/>
    <property type="project" value="InterPro"/>
</dbReference>
<dbReference type="EMBL" id="CAEY01000344">
    <property type="status" value="NOT_ANNOTATED_CDS"/>
    <property type="molecule type" value="Genomic_DNA"/>
</dbReference>
<evidence type="ECO:0000256" key="8">
    <source>
        <dbReference type="ARBA" id="ARBA00023136"/>
    </source>
</evidence>
<dbReference type="PANTHER" id="PTHR48041">
    <property type="entry name" value="ABC TRANSPORTER G FAMILY MEMBER 28"/>
    <property type="match status" value="1"/>
</dbReference>
<dbReference type="Pfam" id="PF19055">
    <property type="entry name" value="ABC2_membrane_7"/>
    <property type="match status" value="1"/>
</dbReference>
<evidence type="ECO:0000313" key="13">
    <source>
        <dbReference type="Proteomes" id="UP000015104"/>
    </source>
</evidence>
<feature type="domain" description="ABC transporter" evidence="11">
    <location>
        <begin position="48"/>
        <end position="290"/>
    </location>
</feature>
<reference evidence="13" key="1">
    <citation type="submission" date="2011-08" db="EMBL/GenBank/DDBJ databases">
        <authorList>
            <person name="Rombauts S."/>
        </authorList>
    </citation>
    <scope>NUCLEOTIDE SEQUENCE</scope>
    <source>
        <strain evidence="13">London</strain>
    </source>
</reference>
<comment type="subcellular location">
    <subcellularLocation>
        <location evidence="1">Membrane</location>
        <topology evidence="1">Multi-pass membrane protein</topology>
    </subcellularLocation>
</comment>
<name>T1KQ16_TETUR</name>
<keyword evidence="5" id="KW-0547">Nucleotide-binding</keyword>
<keyword evidence="8 10" id="KW-0472">Membrane</keyword>
<feature type="compositionally biased region" description="Basic and acidic residues" evidence="9">
    <location>
        <begin position="387"/>
        <end position="406"/>
    </location>
</feature>
<sequence>MELVFRNIILYEPFNVKSNGLFCSKSSCLASKGEDVSITIDDDKRNQVNSYDSCSTATSSLTENRRILDDINGYARPGQVLGIMGPSGSGKSSLLNVLSGRLKPDQGCITLAGEMLNKRMKRKINYVLQHDIFLPNLTLRQTLKYNAILRLPESMSYSQKMKQVDNIIDILDLGQCMDTIIGDASRRGLSGGEKKRANIACELLSNPSVMLLDEPTSGLDSSTALGIMKFLKEYAMKERKIVIISIHQPSSQIFYLLDKLLLLSNGNLAYFGDSHSVVPFFSSIGFEITPNYNPADFMMETIKGSKQDQEKIISAARRLSKLPLTQRSRPPSLSSSSSPSSHQMKTSSIDHHSQDSDDNSQSELNPHPHHQHIQHHHSHQRRHHHRQDSLSEHHHQTEPDNHHDSNCDEDDIDNRVPVTPPNGEFVGDHDRADTNPLWPDGHESSDGHDTKPPGSTELRVIIDPCKKLTKIYTKIGYDDDSGRSSWTETDRLSTATFSSYSLAASNDEMNYAGSRLSPSSRYSSTGRIVGNEAYGKWPTSFWTQCKVLMQRNFHQSRGRMLSKLNWIQAIVLGVITGLMWFQIPRQESSLNDIRGWMFFATSYWQLFALFGTLVSLPPEKEVVNKERASGCYRLSAYYIAKLLGDLPSIVALPTAFYFISYPMFSFYSITLFIVQWFFFILNSVVAQTMGFVIGVTTGNLEVSMTISALYSMSTNLFGGFYSNMVPSWLTWAKYLSIVHYAFQNMQIIELMYGPPIKCSPSFSRFPSCIKRNETLLEGNGLFIAKDELLMTVETIGSTTGLESIGLNTFILLCFLTFTQIFGYIILRYVRKK</sequence>
<dbReference type="Pfam" id="PF00005">
    <property type="entry name" value="ABC_tran"/>
    <property type="match status" value="1"/>
</dbReference>
<keyword evidence="7 10" id="KW-1133">Transmembrane helix</keyword>
<dbReference type="PANTHER" id="PTHR48041:SF63">
    <property type="entry name" value="EARLY GENE AT 23, ISOFORM C"/>
    <property type="match status" value="1"/>
</dbReference>
<feature type="transmembrane region" description="Helical" evidence="10">
    <location>
        <begin position="595"/>
        <end position="616"/>
    </location>
</feature>
<dbReference type="InterPro" id="IPR043926">
    <property type="entry name" value="ABCG_dom"/>
</dbReference>